<evidence type="ECO:0000259" key="2">
    <source>
        <dbReference type="PROSITE" id="PS50878"/>
    </source>
</evidence>
<dbReference type="EMBL" id="PKMF04000251">
    <property type="protein sequence ID" value="KAK7840936.1"/>
    <property type="molecule type" value="Genomic_DNA"/>
</dbReference>
<dbReference type="InterPro" id="IPR026960">
    <property type="entry name" value="RVT-Znf"/>
</dbReference>
<dbReference type="AlphaFoldDB" id="A0AAW0KSG5"/>
<dbReference type="PANTHER" id="PTHR33116:SF86">
    <property type="entry name" value="REVERSE TRANSCRIPTASE DOMAIN-CONTAINING PROTEIN"/>
    <property type="match status" value="1"/>
</dbReference>
<dbReference type="InterPro" id="IPR036397">
    <property type="entry name" value="RNaseH_sf"/>
</dbReference>
<dbReference type="SUPFAM" id="SSF53098">
    <property type="entry name" value="Ribonuclease H-like"/>
    <property type="match status" value="1"/>
</dbReference>
<name>A0AAW0KSG5_QUESU</name>
<dbReference type="InterPro" id="IPR002156">
    <property type="entry name" value="RNaseH_domain"/>
</dbReference>
<protein>
    <submittedName>
        <fullName evidence="3">Ribonuclease h protein</fullName>
    </submittedName>
</protein>
<dbReference type="PANTHER" id="PTHR33116">
    <property type="entry name" value="REVERSE TRANSCRIPTASE ZINC-BINDING DOMAIN-CONTAINING PROTEIN-RELATED-RELATED"/>
    <property type="match status" value="1"/>
</dbReference>
<proteinExistence type="predicted"/>
<gene>
    <name evidence="3" type="ORF">CFP56_016049</name>
</gene>
<dbReference type="InterPro" id="IPR000477">
    <property type="entry name" value="RT_dom"/>
</dbReference>
<keyword evidence="1" id="KW-0175">Coiled coil</keyword>
<evidence type="ECO:0000313" key="4">
    <source>
        <dbReference type="Proteomes" id="UP000237347"/>
    </source>
</evidence>
<dbReference type="Proteomes" id="UP000237347">
    <property type="component" value="Unassembled WGS sequence"/>
</dbReference>
<dbReference type="Pfam" id="PF13456">
    <property type="entry name" value="RVT_3"/>
    <property type="match status" value="1"/>
</dbReference>
<dbReference type="CDD" id="cd06222">
    <property type="entry name" value="RNase_H_like"/>
    <property type="match status" value="1"/>
</dbReference>
<dbReference type="PROSITE" id="PS50878">
    <property type="entry name" value="RT_POL"/>
    <property type="match status" value="1"/>
</dbReference>
<comment type="caution">
    <text evidence="3">The sequence shown here is derived from an EMBL/GenBank/DDBJ whole genome shotgun (WGS) entry which is preliminary data.</text>
</comment>
<dbReference type="Pfam" id="PF13966">
    <property type="entry name" value="zf-RVT"/>
    <property type="match status" value="1"/>
</dbReference>
<dbReference type="CDD" id="cd01650">
    <property type="entry name" value="RT_nLTR_like"/>
    <property type="match status" value="1"/>
</dbReference>
<dbReference type="SUPFAM" id="SSF56672">
    <property type="entry name" value="DNA/RNA polymerases"/>
    <property type="match status" value="1"/>
</dbReference>
<sequence length="1194" mass="136731">MDLGFTSSQFTWKKHFNDGHSVWERLDRGLANSEWLLRFAGTIVHHLQSFSLDHCPIWIVPRNLILPRASKPFRLEEIWLTERGCTDTIQAVWAVNDSANPGTKVIKKIERCGVELKKWSLRNFGSVRKELEQKKKEVVQAEKEAIRSGQNFRVRELMLELNILRDKEAQMWLQRSKVQWAKHGDKNSKYFHAKATQRCRKNSISSLKKGDGTWCGDQTEVAETIVAYFQDLFKSANPINLENTTQFIYPIISDEMNARLVAEFEALEVQEAIKQMAPLKAPGPDGMPPVFYQNYWDLLGEDVTSSVLYFLNSASLPANLNHTFITLIPKVKNPEFVSEFRPISLCNVLYKIFSKVLANRLKKILLKIITENQSAFTKSRLISNNILVAFKSLHSMQRHTGKEEFMAIKLDMSKAYDRVEWVYLEAVMRRMGFDEKWIRLMMISITTVSYSILVNGEPTSMIVPSRGIRQGDPLSPFLFLLCTEGLNGLISQAANHGDIKGFALSRNSPRLTHLLFANDSLLFCRATVQECNNILEILEVYGSCSGQQINRNKTTIFFSKLTSEEIRQHIKQTLGVPEIKQYEKYLRLPSFVGRKKKASFNFIKEKVWRKLQGWEEKLLSQAGREILIKAVVQAIPTYTMSCFKLPIGLCNELESLIRKFWWGQCEDRRKIHWVKWETLTQSKVVGGMGFKDLALFNDALLAKQAWRLLHNKDSLLYRVFKSKFFPNCSFMEALDSPSGSYAWRSILKGREVLERGARWRVGNGESIKIWSDPWLPSLEHPRILSPVLDGLQEATVDCLINPTPRSWGRAALLGYFAPVEAELILKIPLSPTVVEDKLFWPHVPNGVYTVKSGYRFLVQEKVDSPSSPFSHNENASVWGRIWRLSVPNKVKNFLWRAYREALPVKTNLVRRKVIEEDVCNHCNLKAEDGFHALWDCSALSAIWETDIMWLFCRSKRFSNFYELTRFVLESDRRPELFAAITWTIWFRRNQLRTSNKAFPLSQVVPSAMHMLQEFNDVQPAAPVQIVSPHRSRPKWEPPPPMHLKINFDGAVFRETEEAGLGVVVRDSHGKVLASLLEKIKLPSSSDKVEALAVVRAITLAKDLNLPSFIVEGDSEVDISALRKEEESFSSFGHLISSIKHYLVFCNCVSFSHTRRMGNSLAHSFAKHARTIVGLSLWMDDIPPQVADVLLADGG</sequence>
<accession>A0AAW0KSG5</accession>
<evidence type="ECO:0000313" key="3">
    <source>
        <dbReference type="EMBL" id="KAK7840936.1"/>
    </source>
</evidence>
<organism evidence="3 4">
    <name type="scientific">Quercus suber</name>
    <name type="common">Cork oak</name>
    <dbReference type="NCBI Taxonomy" id="58331"/>
    <lineage>
        <taxon>Eukaryota</taxon>
        <taxon>Viridiplantae</taxon>
        <taxon>Streptophyta</taxon>
        <taxon>Embryophyta</taxon>
        <taxon>Tracheophyta</taxon>
        <taxon>Spermatophyta</taxon>
        <taxon>Magnoliopsida</taxon>
        <taxon>eudicotyledons</taxon>
        <taxon>Gunneridae</taxon>
        <taxon>Pentapetalae</taxon>
        <taxon>rosids</taxon>
        <taxon>fabids</taxon>
        <taxon>Fagales</taxon>
        <taxon>Fagaceae</taxon>
        <taxon>Quercus</taxon>
    </lineage>
</organism>
<reference evidence="3 4" key="1">
    <citation type="journal article" date="2018" name="Sci. Data">
        <title>The draft genome sequence of cork oak.</title>
        <authorList>
            <person name="Ramos A.M."/>
            <person name="Usie A."/>
            <person name="Barbosa P."/>
            <person name="Barros P.M."/>
            <person name="Capote T."/>
            <person name="Chaves I."/>
            <person name="Simoes F."/>
            <person name="Abreu I."/>
            <person name="Carrasquinho I."/>
            <person name="Faro C."/>
            <person name="Guimaraes J.B."/>
            <person name="Mendonca D."/>
            <person name="Nobrega F."/>
            <person name="Rodrigues L."/>
            <person name="Saibo N.J.M."/>
            <person name="Varela M.C."/>
            <person name="Egas C."/>
            <person name="Matos J."/>
            <person name="Miguel C.M."/>
            <person name="Oliveira M.M."/>
            <person name="Ricardo C.P."/>
            <person name="Goncalves S."/>
        </authorList>
    </citation>
    <scope>NUCLEOTIDE SEQUENCE [LARGE SCALE GENOMIC DNA]</scope>
    <source>
        <strain evidence="4">cv. HL8</strain>
    </source>
</reference>
<keyword evidence="4" id="KW-1185">Reference proteome</keyword>
<feature type="domain" description="Reverse transcriptase" evidence="2">
    <location>
        <begin position="309"/>
        <end position="578"/>
    </location>
</feature>
<dbReference type="GO" id="GO:0004523">
    <property type="term" value="F:RNA-DNA hybrid ribonuclease activity"/>
    <property type="evidence" value="ECO:0007669"/>
    <property type="project" value="InterPro"/>
</dbReference>
<evidence type="ECO:0000256" key="1">
    <source>
        <dbReference type="SAM" id="Coils"/>
    </source>
</evidence>
<feature type="coiled-coil region" evidence="1">
    <location>
        <begin position="124"/>
        <end position="151"/>
    </location>
</feature>
<dbReference type="GO" id="GO:0003676">
    <property type="term" value="F:nucleic acid binding"/>
    <property type="evidence" value="ECO:0007669"/>
    <property type="project" value="InterPro"/>
</dbReference>
<dbReference type="InterPro" id="IPR043502">
    <property type="entry name" value="DNA/RNA_pol_sf"/>
</dbReference>
<dbReference type="InterPro" id="IPR044730">
    <property type="entry name" value="RNase_H-like_dom_plant"/>
</dbReference>
<dbReference type="Pfam" id="PF00078">
    <property type="entry name" value="RVT_1"/>
    <property type="match status" value="1"/>
</dbReference>
<dbReference type="Gene3D" id="3.30.420.10">
    <property type="entry name" value="Ribonuclease H-like superfamily/Ribonuclease H"/>
    <property type="match status" value="1"/>
</dbReference>
<dbReference type="InterPro" id="IPR012337">
    <property type="entry name" value="RNaseH-like_sf"/>
</dbReference>